<keyword evidence="4" id="KW-0574">Periplasm</keyword>
<evidence type="ECO:0000256" key="1">
    <source>
        <dbReference type="ARBA" id="ARBA00004418"/>
    </source>
</evidence>
<dbReference type="InterPro" id="IPR013783">
    <property type="entry name" value="Ig-like_fold"/>
</dbReference>
<evidence type="ECO:0000256" key="2">
    <source>
        <dbReference type="ARBA" id="ARBA00007399"/>
    </source>
</evidence>
<dbReference type="Gene3D" id="2.60.40.10">
    <property type="entry name" value="Immunoglobulins"/>
    <property type="match status" value="2"/>
</dbReference>
<dbReference type="SUPFAM" id="SSF49584">
    <property type="entry name" value="Periplasmic chaperone C-domain"/>
    <property type="match status" value="1"/>
</dbReference>
<comment type="subcellular location">
    <subcellularLocation>
        <location evidence="1">Periplasm</location>
    </subcellularLocation>
</comment>
<dbReference type="PANTHER" id="PTHR30251">
    <property type="entry name" value="PILUS ASSEMBLY CHAPERONE"/>
    <property type="match status" value="1"/>
</dbReference>
<dbReference type="InterPro" id="IPR001829">
    <property type="entry name" value="Pili_assmbl_chaperone_bac"/>
</dbReference>
<evidence type="ECO:0000256" key="4">
    <source>
        <dbReference type="ARBA" id="ARBA00022764"/>
    </source>
</evidence>
<dbReference type="InterPro" id="IPR016147">
    <property type="entry name" value="Pili_assmbl_chaperone_N"/>
</dbReference>
<dbReference type="EMBL" id="DSIN01000031">
    <property type="protein sequence ID" value="HEF27642.1"/>
    <property type="molecule type" value="Genomic_DNA"/>
</dbReference>
<evidence type="ECO:0000259" key="8">
    <source>
        <dbReference type="Pfam" id="PF02753"/>
    </source>
</evidence>
<dbReference type="InterPro" id="IPR050643">
    <property type="entry name" value="Periplasmic_pilus_chap"/>
</dbReference>
<dbReference type="Pfam" id="PF00345">
    <property type="entry name" value="PapD_N"/>
    <property type="match status" value="1"/>
</dbReference>
<evidence type="ECO:0000256" key="6">
    <source>
        <dbReference type="SAM" id="MobiDB-lite"/>
    </source>
</evidence>
<feature type="region of interest" description="Disordered" evidence="6">
    <location>
        <begin position="1"/>
        <end position="26"/>
    </location>
</feature>
<dbReference type="GO" id="GO:0030288">
    <property type="term" value="C:outer membrane-bounded periplasmic space"/>
    <property type="evidence" value="ECO:0007669"/>
    <property type="project" value="InterPro"/>
</dbReference>
<dbReference type="InterPro" id="IPR016148">
    <property type="entry name" value="Pili_assmbl_chaperone_C"/>
</dbReference>
<evidence type="ECO:0000256" key="5">
    <source>
        <dbReference type="ARBA" id="ARBA00023186"/>
    </source>
</evidence>
<keyword evidence="3" id="KW-0732">Signal</keyword>
<feature type="compositionally biased region" description="Basic residues" evidence="6">
    <location>
        <begin position="1"/>
        <end position="11"/>
    </location>
</feature>
<proteinExistence type="inferred from homology"/>
<dbReference type="InterPro" id="IPR008962">
    <property type="entry name" value="PapD-like_sf"/>
</dbReference>
<comment type="similarity">
    <text evidence="2">Belongs to the periplasmic pilus chaperone family.</text>
</comment>
<evidence type="ECO:0000313" key="9">
    <source>
        <dbReference type="EMBL" id="HEF27642.1"/>
    </source>
</evidence>
<feature type="domain" description="Pili assembly chaperone N-terminal" evidence="7">
    <location>
        <begin position="51"/>
        <end position="172"/>
    </location>
</feature>
<dbReference type="SUPFAM" id="SSF49354">
    <property type="entry name" value="PapD-like"/>
    <property type="match status" value="1"/>
</dbReference>
<dbReference type="PRINTS" id="PR00969">
    <property type="entry name" value="CHAPERONPILI"/>
</dbReference>
<feature type="domain" description="Pili assembly chaperone C-terminal" evidence="8">
    <location>
        <begin position="197"/>
        <end position="258"/>
    </location>
</feature>
<name>A0A7C1WZ99_9PSED</name>
<gene>
    <name evidence="9" type="ORF">ENP23_17965</name>
</gene>
<evidence type="ECO:0000256" key="3">
    <source>
        <dbReference type="ARBA" id="ARBA00022729"/>
    </source>
</evidence>
<keyword evidence="5" id="KW-0143">Chaperone</keyword>
<dbReference type="GO" id="GO:0071555">
    <property type="term" value="P:cell wall organization"/>
    <property type="evidence" value="ECO:0007669"/>
    <property type="project" value="InterPro"/>
</dbReference>
<dbReference type="InterPro" id="IPR036316">
    <property type="entry name" value="Pili_assmbl_chap_C_dom_sf"/>
</dbReference>
<evidence type="ECO:0000259" key="7">
    <source>
        <dbReference type="Pfam" id="PF00345"/>
    </source>
</evidence>
<dbReference type="PANTHER" id="PTHR30251:SF2">
    <property type="entry name" value="FIMBRIAL CHAPERONE YADV-RELATED"/>
    <property type="match status" value="1"/>
</dbReference>
<organism evidence="9">
    <name type="scientific">Pseudomonas graminis</name>
    <dbReference type="NCBI Taxonomy" id="158627"/>
    <lineage>
        <taxon>Bacteria</taxon>
        <taxon>Pseudomonadati</taxon>
        <taxon>Pseudomonadota</taxon>
        <taxon>Gammaproteobacteria</taxon>
        <taxon>Pseudomonadales</taxon>
        <taxon>Pseudomonadaceae</taxon>
        <taxon>Pseudomonas</taxon>
    </lineage>
</organism>
<dbReference type="AlphaFoldDB" id="A0A7C1WZ99"/>
<accession>A0A7C1WZ99</accession>
<reference evidence="9" key="1">
    <citation type="journal article" date="2020" name="mSystems">
        <title>Genome- and Community-Level Interaction Insights into Carbon Utilization and Element Cycling Functions of Hydrothermarchaeota in Hydrothermal Sediment.</title>
        <authorList>
            <person name="Zhou Z."/>
            <person name="Liu Y."/>
            <person name="Xu W."/>
            <person name="Pan J."/>
            <person name="Luo Z.H."/>
            <person name="Li M."/>
        </authorList>
    </citation>
    <scope>NUCLEOTIDE SEQUENCE [LARGE SCALE GENOMIC DNA]</scope>
    <source>
        <strain evidence="9">SpSt-200</strain>
    </source>
</reference>
<protein>
    <submittedName>
        <fullName evidence="9">Molecular chaperone</fullName>
    </submittedName>
</protein>
<comment type="caution">
    <text evidence="9">The sequence shown here is derived from an EMBL/GenBank/DDBJ whole genome shotgun (WGS) entry which is preliminary data.</text>
</comment>
<sequence>MGRSAVPRRVRAAAQRSPPQLRSPEGAMPVKRACLSGVFLAVIGGMAQGAVSLSGTRLIVDGSDNEATIEVSNRRDAETLIQAWLDAPRGDDQPADGRVADLPFALTPHLVRIPATGKQTLRLLYEGIGMPQDRESMLHLFVLEIPRRSPAAQQLSVAIRQRINVFYRPAGLVGDPADAAQRLLWQRIPSVDATLSVRNPTPYHVSLVDLRVNGIEIADHRLLSPFSDASLAVPVLGTKPPVPDTLSFKAMTDYGGQRDYCAPLQRGQPFTVPLRTPDSHSPIGKC</sequence>
<dbReference type="Pfam" id="PF02753">
    <property type="entry name" value="PapD_C"/>
    <property type="match status" value="1"/>
</dbReference>